<comment type="caution">
    <text evidence="15">The sequence shown here is derived from an EMBL/GenBank/DDBJ whole genome shotgun (WGS) entry which is preliminary data.</text>
</comment>
<evidence type="ECO:0000256" key="13">
    <source>
        <dbReference type="RuleBase" id="RU362109"/>
    </source>
</evidence>
<sequence>MELEFPDPNDLMHFRLKLYADEGLYKGGKFSFSFSINQNYPIEPPKVRCEQKIYHPNVDLVGNVCLNILREDWKPVLSLDQVTVGIQFLFLEPNQNDPLNKAAARSLQQHPAVFAQEVQRSMRGQVVGGEVFDKVV</sequence>
<evidence type="ECO:0000313" key="15">
    <source>
        <dbReference type="EMBL" id="PRT56887.1"/>
    </source>
</evidence>
<dbReference type="Gene3D" id="3.10.110.10">
    <property type="entry name" value="Ubiquitin Conjugating Enzyme"/>
    <property type="match status" value="1"/>
</dbReference>
<comment type="pathway">
    <text evidence="1">Protein modification; protein neddylation.</text>
</comment>
<dbReference type="RefSeq" id="XP_024666832.1">
    <property type="nucleotide sequence ID" value="XM_024811064.1"/>
</dbReference>
<dbReference type="CDD" id="cd23794">
    <property type="entry name" value="UBCc_UBE2F_UBE2M"/>
    <property type="match status" value="1"/>
</dbReference>
<dbReference type="SUPFAM" id="SSF54495">
    <property type="entry name" value="UBC-like"/>
    <property type="match status" value="1"/>
</dbReference>
<evidence type="ECO:0000256" key="10">
    <source>
        <dbReference type="ARBA" id="ARBA00044279"/>
    </source>
</evidence>
<keyword evidence="3 13" id="KW-0547">Nucleotide-binding</keyword>
<dbReference type="GO" id="GO:0005524">
    <property type="term" value="F:ATP binding"/>
    <property type="evidence" value="ECO:0007669"/>
    <property type="project" value="UniProtKB-UniRule"/>
</dbReference>
<evidence type="ECO:0000256" key="9">
    <source>
        <dbReference type="ARBA" id="ARBA00044092"/>
    </source>
</evidence>
<dbReference type="PROSITE" id="PS50127">
    <property type="entry name" value="UBC_2"/>
    <property type="match status" value="1"/>
</dbReference>
<dbReference type="FunFam" id="3.10.110.10:FF:000005">
    <property type="entry name" value="NEDD8-conjugating enzyme Ubc12"/>
    <property type="match status" value="1"/>
</dbReference>
<evidence type="ECO:0000256" key="6">
    <source>
        <dbReference type="ARBA" id="ARBA00043698"/>
    </source>
</evidence>
<evidence type="ECO:0000259" key="14">
    <source>
        <dbReference type="PROSITE" id="PS50127"/>
    </source>
</evidence>
<comment type="catalytic activity">
    <reaction evidence="6">
        <text>[E1 NEDD8-activating enzyme]-S-[NEDD8 protein]-yl-L-cysteine + [E2 NEDD8-conjugating enzyme]-L-cysteine = [E1 NEDD8-activating enzyme]-L-cysteine + [E2 NEDD8-conjugating enzyme]-S-[NEDD8-protein]-yl-L-cysteine.</text>
        <dbReference type="EC" id="2.3.2.34"/>
    </reaction>
</comment>
<keyword evidence="5 13" id="KW-0067">ATP-binding</keyword>
<dbReference type="AlphaFoldDB" id="A0A2T0FPI4"/>
<dbReference type="GO" id="GO:0061654">
    <property type="term" value="F:NEDD8 conjugating enzyme activity"/>
    <property type="evidence" value="ECO:0007669"/>
    <property type="project" value="UniProtKB-EC"/>
</dbReference>
<evidence type="ECO:0000256" key="8">
    <source>
        <dbReference type="ARBA" id="ARBA00044084"/>
    </source>
</evidence>
<evidence type="ECO:0000256" key="2">
    <source>
        <dbReference type="ARBA" id="ARBA00022679"/>
    </source>
</evidence>
<proteinExistence type="inferred from homology"/>
<reference evidence="15 16" key="1">
    <citation type="submission" date="2017-04" db="EMBL/GenBank/DDBJ databases">
        <title>Genome sequencing of [Candida] sorbophila.</title>
        <authorList>
            <person name="Ahn J.O."/>
        </authorList>
    </citation>
    <scope>NUCLEOTIDE SEQUENCE [LARGE SCALE GENOMIC DNA]</scope>
    <source>
        <strain evidence="15 16">DS02</strain>
    </source>
</reference>
<keyword evidence="2" id="KW-0808">Transferase</keyword>
<evidence type="ECO:0000256" key="11">
    <source>
        <dbReference type="ARBA" id="ARBA00044315"/>
    </source>
</evidence>
<organism evidence="15 16">
    <name type="scientific">Wickerhamiella sorbophila</name>
    <dbReference type="NCBI Taxonomy" id="45607"/>
    <lineage>
        <taxon>Eukaryota</taxon>
        <taxon>Fungi</taxon>
        <taxon>Dikarya</taxon>
        <taxon>Ascomycota</taxon>
        <taxon>Saccharomycotina</taxon>
        <taxon>Dipodascomycetes</taxon>
        <taxon>Dipodascales</taxon>
        <taxon>Trichomonascaceae</taxon>
        <taxon>Wickerhamiella</taxon>
    </lineage>
</organism>
<dbReference type="STRING" id="45607.A0A2T0FPI4"/>
<evidence type="ECO:0000256" key="1">
    <source>
        <dbReference type="ARBA" id="ARBA00005032"/>
    </source>
</evidence>
<evidence type="ECO:0000256" key="4">
    <source>
        <dbReference type="ARBA" id="ARBA00022786"/>
    </source>
</evidence>
<dbReference type="PANTHER" id="PTHR24067">
    <property type="entry name" value="UBIQUITIN-CONJUGATING ENZYME E2"/>
    <property type="match status" value="1"/>
</dbReference>
<protein>
    <recommendedName>
        <fullName evidence="9">NEDD8-conjugating enzyme UBC12</fullName>
        <ecNumber evidence="7">2.3.2.34</ecNumber>
    </recommendedName>
    <alternativeName>
        <fullName evidence="8">NEDD8-conjugating enzyme Ubc12</fullName>
    </alternativeName>
    <alternativeName>
        <fullName evidence="10">RUB1-conjugating enzyme</fullName>
    </alternativeName>
    <alternativeName>
        <fullName evidence="11">Ubiquitin carrier protein 12</fullName>
    </alternativeName>
</protein>
<evidence type="ECO:0000256" key="7">
    <source>
        <dbReference type="ARBA" id="ARBA00044047"/>
    </source>
</evidence>
<dbReference type="EMBL" id="NDIQ01000022">
    <property type="protein sequence ID" value="PRT56887.1"/>
    <property type="molecule type" value="Genomic_DNA"/>
</dbReference>
<dbReference type="GeneID" id="36518255"/>
<gene>
    <name evidence="15" type="ORF">B9G98_04507</name>
</gene>
<dbReference type="Pfam" id="PF00179">
    <property type="entry name" value="UQ_con"/>
    <property type="match status" value="1"/>
</dbReference>
<dbReference type="InterPro" id="IPR000608">
    <property type="entry name" value="UBC"/>
</dbReference>
<accession>A0A2T0FPI4</accession>
<evidence type="ECO:0000256" key="5">
    <source>
        <dbReference type="ARBA" id="ARBA00022840"/>
    </source>
</evidence>
<name>A0A2T0FPI4_9ASCO</name>
<comment type="similarity">
    <text evidence="13">Belongs to the ubiquitin-conjugating enzyme family.</text>
</comment>
<dbReference type="InterPro" id="IPR050113">
    <property type="entry name" value="Ub_conjugating_enzyme"/>
</dbReference>
<evidence type="ECO:0000256" key="3">
    <source>
        <dbReference type="ARBA" id="ARBA00022741"/>
    </source>
</evidence>
<keyword evidence="4 13" id="KW-0833">Ubl conjugation pathway</keyword>
<feature type="active site" description="Glycyl thioester intermediate" evidence="12">
    <location>
        <position position="65"/>
    </location>
</feature>
<dbReference type="EC" id="2.3.2.34" evidence="7"/>
<dbReference type="Proteomes" id="UP000238350">
    <property type="component" value="Unassembled WGS sequence"/>
</dbReference>
<evidence type="ECO:0000313" key="16">
    <source>
        <dbReference type="Proteomes" id="UP000238350"/>
    </source>
</evidence>
<dbReference type="PROSITE" id="PS00183">
    <property type="entry name" value="UBC_1"/>
    <property type="match status" value="1"/>
</dbReference>
<keyword evidence="16" id="KW-1185">Reference proteome</keyword>
<dbReference type="InterPro" id="IPR016135">
    <property type="entry name" value="UBQ-conjugating_enzyme/RWD"/>
</dbReference>
<dbReference type="SMART" id="SM00212">
    <property type="entry name" value="UBCc"/>
    <property type="match status" value="1"/>
</dbReference>
<evidence type="ECO:0000256" key="12">
    <source>
        <dbReference type="PROSITE-ProRule" id="PRU10133"/>
    </source>
</evidence>
<dbReference type="InterPro" id="IPR023313">
    <property type="entry name" value="UBQ-conjugating_AS"/>
</dbReference>
<feature type="domain" description="UBC core" evidence="14">
    <location>
        <begin position="1"/>
        <end position="127"/>
    </location>
</feature>
<dbReference type="OrthoDB" id="10249039at2759"/>